<dbReference type="Pfam" id="PF18911">
    <property type="entry name" value="PKD_4"/>
    <property type="match status" value="2"/>
</dbReference>
<dbReference type="InterPro" id="IPR032485">
    <property type="entry name" value="LRP1-like_beta_prop"/>
</dbReference>
<dbReference type="InterPro" id="IPR022409">
    <property type="entry name" value="PKD/Chitinase_dom"/>
</dbReference>
<dbReference type="SMART" id="SM00089">
    <property type="entry name" value="PKD"/>
    <property type="match status" value="2"/>
</dbReference>
<sequence>MQTKFLNYILISVFSLALFSCQNDDDATPPQSQAEFTASATEVKIGEDIQFTNSSQNATAYLWSFGDGTTSNQVAPKKSYQSSDVFLVSLVSTGAGGSTISSMEIKVTPASGFTVADEDNLSAKIPVQFTNASLGATSYSWSFGDANNSTSTEENPTFTYAAAGTFKVTLTANGVGGSNTFTKDVIIAMAPEAPAELYYLDNTDDFMRKLTLDGSGTITDVFDLVGKSGVGMAYDEVNDKIYFSDFYTTPFGNIWKMNPDGTEAEVIVENIEDPYAVALDVAGNKVYWSDSVGNISRADLDGSNVEIGILNIPDVTLTGLALDLKNGKLYAYDLDVEDLYIADLDGSNPTKILSGVYGYSVAVDMVNDKIYFEDKRSLKRANLDGSNVETIAERATRIYGIEIDNEANKLYWGGRDTGEIYRSDLDGSNKEVLKSGLGSVRGIALIK</sequence>
<feature type="domain" description="PKD" evidence="2">
    <location>
        <begin position="137"/>
        <end position="187"/>
    </location>
</feature>
<dbReference type="Gene3D" id="2.120.10.30">
    <property type="entry name" value="TolB, C-terminal domain"/>
    <property type="match status" value="1"/>
</dbReference>
<dbReference type="SUPFAM" id="SSF49299">
    <property type="entry name" value="PKD domain"/>
    <property type="match status" value="2"/>
</dbReference>
<dbReference type="InterPro" id="IPR035986">
    <property type="entry name" value="PKD_dom_sf"/>
</dbReference>
<dbReference type="PROSITE" id="PS50093">
    <property type="entry name" value="PKD"/>
    <property type="match status" value="2"/>
</dbReference>
<dbReference type="SMART" id="SM00135">
    <property type="entry name" value="LY"/>
    <property type="match status" value="5"/>
</dbReference>
<gene>
    <name evidence="3" type="ORF">ESZ48_12635</name>
</gene>
<dbReference type="InterPro" id="IPR013783">
    <property type="entry name" value="Ig-like_fold"/>
</dbReference>
<name>A0A4Q0XF74_9FLAO</name>
<proteinExistence type="predicted"/>
<evidence type="ECO:0000259" key="2">
    <source>
        <dbReference type="PROSITE" id="PS50093"/>
    </source>
</evidence>
<dbReference type="PROSITE" id="PS51257">
    <property type="entry name" value="PROKAR_LIPOPROTEIN"/>
    <property type="match status" value="1"/>
</dbReference>
<protein>
    <submittedName>
        <fullName evidence="3">DUF5050 domain-containing protein</fullName>
    </submittedName>
</protein>
<dbReference type="InterPro" id="IPR011042">
    <property type="entry name" value="6-blade_b-propeller_TolB-like"/>
</dbReference>
<keyword evidence="4" id="KW-1185">Reference proteome</keyword>
<dbReference type="InterPro" id="IPR000601">
    <property type="entry name" value="PKD_dom"/>
</dbReference>
<organism evidence="3 4">
    <name type="scientific">Gelidibacter gilvus</name>
    <dbReference type="NCBI Taxonomy" id="59602"/>
    <lineage>
        <taxon>Bacteria</taxon>
        <taxon>Pseudomonadati</taxon>
        <taxon>Bacteroidota</taxon>
        <taxon>Flavobacteriia</taxon>
        <taxon>Flavobacteriales</taxon>
        <taxon>Flavobacteriaceae</taxon>
        <taxon>Gelidibacter</taxon>
    </lineage>
</organism>
<accession>A0A4Q0XF74</accession>
<dbReference type="CDD" id="cd00146">
    <property type="entry name" value="PKD"/>
    <property type="match status" value="2"/>
</dbReference>
<dbReference type="AlphaFoldDB" id="A0A4Q0XF74"/>
<evidence type="ECO:0000256" key="1">
    <source>
        <dbReference type="SAM" id="SignalP"/>
    </source>
</evidence>
<dbReference type="PANTHER" id="PTHR46513">
    <property type="entry name" value="VITELLOGENIN RECEPTOR-LIKE PROTEIN-RELATED-RELATED"/>
    <property type="match status" value="1"/>
</dbReference>
<dbReference type="Proteomes" id="UP000289792">
    <property type="component" value="Unassembled WGS sequence"/>
</dbReference>
<dbReference type="OrthoDB" id="1491481at2"/>
<feature type="chain" id="PRO_5020963906" evidence="1">
    <location>
        <begin position="18"/>
        <end position="447"/>
    </location>
</feature>
<dbReference type="InterPro" id="IPR000033">
    <property type="entry name" value="LDLR_classB_rpt"/>
</dbReference>
<dbReference type="EMBL" id="SDDZ01000007">
    <property type="protein sequence ID" value="RXJ49451.1"/>
    <property type="molecule type" value="Genomic_DNA"/>
</dbReference>
<keyword evidence="1" id="KW-0732">Signal</keyword>
<comment type="caution">
    <text evidence="3">The sequence shown here is derived from an EMBL/GenBank/DDBJ whole genome shotgun (WGS) entry which is preliminary data.</text>
</comment>
<feature type="signal peptide" evidence="1">
    <location>
        <begin position="1"/>
        <end position="17"/>
    </location>
</feature>
<evidence type="ECO:0000313" key="4">
    <source>
        <dbReference type="Proteomes" id="UP000289792"/>
    </source>
</evidence>
<dbReference type="Pfam" id="PF16472">
    <property type="entry name" value="DUF5050"/>
    <property type="match status" value="1"/>
</dbReference>
<dbReference type="InterPro" id="IPR050778">
    <property type="entry name" value="Cueball_EGF_LRP_Nidogen"/>
</dbReference>
<dbReference type="SUPFAM" id="SSF63825">
    <property type="entry name" value="YWTD domain"/>
    <property type="match status" value="1"/>
</dbReference>
<dbReference type="Gene3D" id="2.60.40.10">
    <property type="entry name" value="Immunoglobulins"/>
    <property type="match status" value="2"/>
</dbReference>
<feature type="domain" description="PKD" evidence="2">
    <location>
        <begin position="53"/>
        <end position="114"/>
    </location>
</feature>
<dbReference type="RefSeq" id="WP_129017852.1">
    <property type="nucleotide sequence ID" value="NZ_SDDZ01000007.1"/>
</dbReference>
<evidence type="ECO:0000313" key="3">
    <source>
        <dbReference type="EMBL" id="RXJ49451.1"/>
    </source>
</evidence>
<reference evidence="3 4" key="1">
    <citation type="submission" date="2019-01" db="EMBL/GenBank/DDBJ databases">
        <title>Genome sequence of the Antarctic species Gelidibacter gilvus ACAM 158(T).</title>
        <authorList>
            <person name="Bowman J.P."/>
        </authorList>
    </citation>
    <scope>NUCLEOTIDE SEQUENCE [LARGE SCALE GENOMIC DNA]</scope>
    <source>
        <strain evidence="3 4">IC158</strain>
    </source>
</reference>